<feature type="region of interest" description="Disordered" evidence="4">
    <location>
        <begin position="1"/>
        <end position="29"/>
    </location>
</feature>
<dbReference type="SMART" id="SM00364">
    <property type="entry name" value="LRR_BAC"/>
    <property type="match status" value="4"/>
</dbReference>
<name>A0A1X7VMT8_AMPQE</name>
<dbReference type="PANTHER" id="PTHR48051:SF36">
    <property type="entry name" value="CASPASE FAMILY P20 DOMAIN-CONTAINING PROTEIN"/>
    <property type="match status" value="1"/>
</dbReference>
<evidence type="ECO:0000256" key="4">
    <source>
        <dbReference type="SAM" id="MobiDB-lite"/>
    </source>
</evidence>
<dbReference type="eggNOG" id="KOG0532">
    <property type="taxonomic scope" value="Eukaryota"/>
</dbReference>
<dbReference type="GO" id="GO:0005737">
    <property type="term" value="C:cytoplasm"/>
    <property type="evidence" value="ECO:0007669"/>
    <property type="project" value="TreeGrafter"/>
</dbReference>
<evidence type="ECO:0000256" key="2">
    <source>
        <dbReference type="ARBA" id="ARBA00022737"/>
    </source>
</evidence>
<dbReference type="Pfam" id="PF13855">
    <property type="entry name" value="LRR_8"/>
    <property type="match status" value="1"/>
</dbReference>
<keyword evidence="6" id="KW-1185">Reference proteome</keyword>
<dbReference type="InParanoid" id="A0A1X7VMT8"/>
<dbReference type="Gene3D" id="3.80.10.10">
    <property type="entry name" value="Ribonuclease Inhibitor"/>
    <property type="match status" value="1"/>
</dbReference>
<evidence type="ECO:0000256" key="3">
    <source>
        <dbReference type="ARBA" id="ARBA00068118"/>
    </source>
</evidence>
<dbReference type="EnsemblMetazoa" id="Aqu2.1.40718_001">
    <property type="protein sequence ID" value="Aqu2.1.40718_001"/>
    <property type="gene ID" value="Aqu2.1.40718"/>
</dbReference>
<accession>A0A1X7VMT8</accession>
<keyword evidence="1" id="KW-0433">Leucine-rich repeat</keyword>
<evidence type="ECO:0000313" key="5">
    <source>
        <dbReference type="EnsemblMetazoa" id="Aqu2.1.40718_001"/>
    </source>
</evidence>
<dbReference type="InterPro" id="IPR003591">
    <property type="entry name" value="Leu-rich_rpt_typical-subtyp"/>
</dbReference>
<reference evidence="6" key="1">
    <citation type="journal article" date="2010" name="Nature">
        <title>The Amphimedon queenslandica genome and the evolution of animal complexity.</title>
        <authorList>
            <person name="Srivastava M."/>
            <person name="Simakov O."/>
            <person name="Chapman J."/>
            <person name="Fahey B."/>
            <person name="Gauthier M.E."/>
            <person name="Mitros T."/>
            <person name="Richards G.S."/>
            <person name="Conaco C."/>
            <person name="Dacre M."/>
            <person name="Hellsten U."/>
            <person name="Larroux C."/>
            <person name="Putnam N.H."/>
            <person name="Stanke M."/>
            <person name="Adamska M."/>
            <person name="Darling A."/>
            <person name="Degnan S.M."/>
            <person name="Oakley T.H."/>
            <person name="Plachetzki D.C."/>
            <person name="Zhai Y."/>
            <person name="Adamski M."/>
            <person name="Calcino A."/>
            <person name="Cummins S.F."/>
            <person name="Goodstein D.M."/>
            <person name="Harris C."/>
            <person name="Jackson D.J."/>
            <person name="Leys S.P."/>
            <person name="Shu S."/>
            <person name="Woodcroft B.J."/>
            <person name="Vervoort M."/>
            <person name="Kosik K.S."/>
            <person name="Manning G."/>
            <person name="Degnan B.M."/>
            <person name="Rokhsar D.S."/>
        </authorList>
    </citation>
    <scope>NUCLEOTIDE SEQUENCE [LARGE SCALE GENOMIC DNA]</scope>
</reference>
<proteinExistence type="predicted"/>
<keyword evidence="2" id="KW-0677">Repeat</keyword>
<evidence type="ECO:0000256" key="1">
    <source>
        <dbReference type="ARBA" id="ARBA00022614"/>
    </source>
</evidence>
<dbReference type="FunFam" id="3.80.10.10:FF:000307">
    <property type="entry name" value="Leucine-rich repeats and death domain-containing 1"/>
    <property type="match status" value="1"/>
</dbReference>
<dbReference type="STRING" id="400682.A0A1X7VMT8"/>
<dbReference type="PROSITE" id="PS51450">
    <property type="entry name" value="LRR"/>
    <property type="match status" value="2"/>
</dbReference>
<dbReference type="OrthoDB" id="2021138at2759"/>
<evidence type="ECO:0000313" key="6">
    <source>
        <dbReference type="Proteomes" id="UP000007879"/>
    </source>
</evidence>
<organism evidence="5">
    <name type="scientific">Amphimedon queenslandica</name>
    <name type="common">Sponge</name>
    <dbReference type="NCBI Taxonomy" id="400682"/>
    <lineage>
        <taxon>Eukaryota</taxon>
        <taxon>Metazoa</taxon>
        <taxon>Porifera</taxon>
        <taxon>Demospongiae</taxon>
        <taxon>Heteroscleromorpha</taxon>
        <taxon>Haplosclerida</taxon>
        <taxon>Niphatidae</taxon>
        <taxon>Amphimedon</taxon>
    </lineage>
</organism>
<dbReference type="PANTHER" id="PTHR48051">
    <property type="match status" value="1"/>
</dbReference>
<dbReference type="InterPro" id="IPR050216">
    <property type="entry name" value="LRR_domain-containing"/>
</dbReference>
<sequence length="332" mass="36387">MAQVPVQQQQQQPGQPRGGGVQLPPLVPNTLDDHGLMDSSWFKVVITKCPSGDHIGTASVSLDRWNGAWDKLPEEAFMTSAMLATSLVPIRDLILRGHHLSSLPSNMASEDNHLTSSLVVFDISSNRFVDFPPVVCQFLSLRELNASSNKLCLVPQDISYLTNLQALNLNNNSFQSIPVSICLACSLQSLSMESNRISKVPEEIGRMTNLQELYLKSNKISKLPESFSRLQRLQTLHISDNSLVALPQTIGDMVSLKQLHAAQNKLTSLPASIGRAPSLQGLTVANNPLIQPPQHVCRGGLSAIKAHLKTSYSPKDKKNRSKDTYGSYETDV</sequence>
<dbReference type="Pfam" id="PF00560">
    <property type="entry name" value="LRR_1"/>
    <property type="match status" value="1"/>
</dbReference>
<gene>
    <name evidence="5" type="primary">105316628</name>
</gene>
<dbReference type="SMART" id="SM00369">
    <property type="entry name" value="LRR_TYP"/>
    <property type="match status" value="5"/>
</dbReference>
<dbReference type="KEGG" id="aqu:105316628"/>
<feature type="region of interest" description="Disordered" evidence="4">
    <location>
        <begin position="312"/>
        <end position="332"/>
    </location>
</feature>
<dbReference type="Proteomes" id="UP000007879">
    <property type="component" value="Unassembled WGS sequence"/>
</dbReference>
<dbReference type="InterPro" id="IPR001611">
    <property type="entry name" value="Leu-rich_rpt"/>
</dbReference>
<protein>
    <recommendedName>
        <fullName evidence="3">Leucine-rich repeat and death domain-containing protein 1</fullName>
    </recommendedName>
</protein>
<dbReference type="EnsemblMetazoa" id="XM_011411678.2">
    <property type="protein sequence ID" value="XP_011409980.1"/>
    <property type="gene ID" value="LOC105316628"/>
</dbReference>
<dbReference type="InterPro" id="IPR032675">
    <property type="entry name" value="LRR_dom_sf"/>
</dbReference>
<dbReference type="AlphaFoldDB" id="A0A1X7VMT8"/>
<reference evidence="5" key="2">
    <citation type="submission" date="2017-05" db="UniProtKB">
        <authorList>
            <consortium name="EnsemblMetazoa"/>
        </authorList>
    </citation>
    <scope>IDENTIFICATION</scope>
</reference>
<feature type="compositionally biased region" description="Low complexity" evidence="4">
    <location>
        <begin position="1"/>
        <end position="15"/>
    </location>
</feature>
<dbReference type="SUPFAM" id="SSF52058">
    <property type="entry name" value="L domain-like"/>
    <property type="match status" value="1"/>
</dbReference>